<sequence length="101" mass="11671">MVMTSPTHSTQKRFTLDPLFPLKRWLNSIEVTSTSFAHFICRMIPCSCPFERTITVLGRKLIHIPPLCKLNPFYHEFVALRLKALSYLADVCGENVDHYIC</sequence>
<name>A3IL31_9CHRO</name>
<protein>
    <submittedName>
        <fullName evidence="2">Mo-dependent nitrogenase-like protein</fullName>
    </submittedName>
</protein>
<dbReference type="Pfam" id="PF06967">
    <property type="entry name" value="Mo-nitro_C"/>
    <property type="match status" value="1"/>
</dbReference>
<proteinExistence type="predicted"/>
<accession>A3IL31</accession>
<dbReference type="InterPro" id="IPR009717">
    <property type="entry name" value="Mo-dep_Nase_C"/>
</dbReference>
<dbReference type="eggNOG" id="COG3793">
    <property type="taxonomic scope" value="Bacteria"/>
</dbReference>
<comment type="caution">
    <text evidence="2">The sequence shown here is derived from an EMBL/GenBank/DDBJ whole genome shotgun (WGS) entry which is preliminary data.</text>
</comment>
<reference evidence="2 3" key="1">
    <citation type="submission" date="2007-03" db="EMBL/GenBank/DDBJ databases">
        <authorList>
            <person name="Stal L."/>
            <person name="Ferriera S."/>
            <person name="Johnson J."/>
            <person name="Kravitz S."/>
            <person name="Beeson K."/>
            <person name="Sutton G."/>
            <person name="Rogers Y.-H."/>
            <person name="Friedman R."/>
            <person name="Frazier M."/>
            <person name="Venter J.C."/>
        </authorList>
    </citation>
    <scope>NUCLEOTIDE SEQUENCE [LARGE SCALE GENOMIC DNA]</scope>
    <source>
        <strain evidence="2 3">CCY0110</strain>
    </source>
</reference>
<organism evidence="2 3">
    <name type="scientific">Crocosphaera chwakensis CCY0110</name>
    <dbReference type="NCBI Taxonomy" id="391612"/>
    <lineage>
        <taxon>Bacteria</taxon>
        <taxon>Bacillati</taxon>
        <taxon>Cyanobacteriota</taxon>
        <taxon>Cyanophyceae</taxon>
        <taxon>Oscillatoriophycideae</taxon>
        <taxon>Chroococcales</taxon>
        <taxon>Aphanothecaceae</taxon>
        <taxon>Crocosphaera</taxon>
        <taxon>Crocosphaera chwakensis</taxon>
    </lineage>
</organism>
<evidence type="ECO:0000313" key="2">
    <source>
        <dbReference type="EMBL" id="EAZ92900.1"/>
    </source>
</evidence>
<keyword evidence="3" id="KW-1185">Reference proteome</keyword>
<dbReference type="EMBL" id="AAXW01000004">
    <property type="protein sequence ID" value="EAZ92900.1"/>
    <property type="molecule type" value="Genomic_DNA"/>
</dbReference>
<gene>
    <name evidence="2" type="ORF">CY0110_22427</name>
</gene>
<evidence type="ECO:0000259" key="1">
    <source>
        <dbReference type="Pfam" id="PF06967"/>
    </source>
</evidence>
<feature type="domain" description="Mo-dependent nitrogenase C-terminal" evidence="1">
    <location>
        <begin position="19"/>
        <end position="100"/>
    </location>
</feature>
<dbReference type="AlphaFoldDB" id="A3IL31"/>
<dbReference type="Proteomes" id="UP000003781">
    <property type="component" value="Unassembled WGS sequence"/>
</dbReference>
<evidence type="ECO:0000313" key="3">
    <source>
        <dbReference type="Proteomes" id="UP000003781"/>
    </source>
</evidence>